<feature type="transmembrane region" description="Helical" evidence="1">
    <location>
        <begin position="257"/>
        <end position="277"/>
    </location>
</feature>
<accession>A0A1I5YRL2</accession>
<evidence type="ECO:0008006" key="4">
    <source>
        <dbReference type="Google" id="ProtNLM"/>
    </source>
</evidence>
<dbReference type="STRING" id="1227077.SAMN04515668_2392"/>
<dbReference type="OrthoDB" id="3862418at2"/>
<evidence type="ECO:0000313" key="2">
    <source>
        <dbReference type="EMBL" id="SFQ46883.1"/>
    </source>
</evidence>
<name>A0A1I5YRL2_HYMAR</name>
<dbReference type="AlphaFoldDB" id="A0A1I5YRL2"/>
<feature type="transmembrane region" description="Helical" evidence="1">
    <location>
        <begin position="123"/>
        <end position="156"/>
    </location>
</feature>
<feature type="transmembrane region" description="Helical" evidence="1">
    <location>
        <begin position="351"/>
        <end position="371"/>
    </location>
</feature>
<feature type="transmembrane region" description="Helical" evidence="1">
    <location>
        <begin position="383"/>
        <end position="406"/>
    </location>
</feature>
<reference evidence="3" key="1">
    <citation type="submission" date="2016-10" db="EMBL/GenBank/DDBJ databases">
        <authorList>
            <person name="Varghese N."/>
            <person name="Submissions S."/>
        </authorList>
    </citation>
    <scope>NUCLEOTIDE SEQUENCE [LARGE SCALE GENOMIC DNA]</scope>
    <source>
        <strain evidence="3">OR362-8,ATCC BAA-1266,JCM 13504</strain>
    </source>
</reference>
<keyword evidence="1" id="KW-0812">Transmembrane</keyword>
<feature type="transmembrane region" description="Helical" evidence="1">
    <location>
        <begin position="412"/>
        <end position="430"/>
    </location>
</feature>
<keyword evidence="1" id="KW-1133">Transmembrane helix</keyword>
<feature type="transmembrane region" description="Helical" evidence="1">
    <location>
        <begin position="222"/>
        <end position="245"/>
    </location>
</feature>
<dbReference type="EMBL" id="FOXS01000003">
    <property type="protein sequence ID" value="SFQ46883.1"/>
    <property type="molecule type" value="Genomic_DNA"/>
</dbReference>
<dbReference type="Proteomes" id="UP000199029">
    <property type="component" value="Unassembled WGS sequence"/>
</dbReference>
<sequence length="451" mass="50657">MLELKDLLLTPLYLGFFYLVAYGVRGRFTNIYTRRYFIPALTVKFVGAIALGLVYAYYYEGGDTFNYYYHVKLIHEAFAFSFEAGMKLMLTSGGTYDPETARFTTYMYWYQAGSAEYLLSRLAAAIGFLCFNTYMIIALFFAIISFTGMWAMYITFVKIRPQLYKELAIATFFIPSVFFWGSGLMKDPICLGALGWLFYAFYKGAIQKRSLITSSFLGLGAAYALILLKIYILLCFLPAALLWIFNENSARIKNGTVRILAKPILLSIGAFLAFFAATNLTKGDEHYDIDRIGERSKIVSEYLYETGVKQNGSAYNLGEQDGTLLGMVKLVPQAIVVSLYRPFIWEVRNPVMLLSSIEALVFIFFTLRIIVRSGLVKTLSLIARTPSLTLCFIFALAFSGTVGVVSANFGTLVRYKIPMIPFYVAGLYITQSMSVARRKATAPARGHLVPA</sequence>
<keyword evidence="1" id="KW-0472">Membrane</keyword>
<keyword evidence="3" id="KW-1185">Reference proteome</keyword>
<organism evidence="2 3">
    <name type="scientific">Hymenobacter arizonensis</name>
    <name type="common">Siccationidurans arizonensis</name>
    <dbReference type="NCBI Taxonomy" id="1227077"/>
    <lineage>
        <taxon>Bacteria</taxon>
        <taxon>Pseudomonadati</taxon>
        <taxon>Bacteroidota</taxon>
        <taxon>Cytophagia</taxon>
        <taxon>Cytophagales</taxon>
        <taxon>Hymenobacteraceae</taxon>
        <taxon>Hymenobacter</taxon>
    </lineage>
</organism>
<feature type="transmembrane region" description="Helical" evidence="1">
    <location>
        <begin position="6"/>
        <end position="24"/>
    </location>
</feature>
<protein>
    <recommendedName>
        <fullName evidence="4">Dolichyl-phosphate-mannose-protein mannosyltransferase</fullName>
    </recommendedName>
</protein>
<evidence type="ECO:0000256" key="1">
    <source>
        <dbReference type="SAM" id="Phobius"/>
    </source>
</evidence>
<dbReference type="RefSeq" id="WP_092673155.1">
    <property type="nucleotide sequence ID" value="NZ_FOXS01000003.1"/>
</dbReference>
<feature type="transmembrane region" description="Helical" evidence="1">
    <location>
        <begin position="36"/>
        <end position="58"/>
    </location>
</feature>
<proteinExistence type="predicted"/>
<gene>
    <name evidence="2" type="ORF">SAMN04515668_2392</name>
</gene>
<evidence type="ECO:0000313" key="3">
    <source>
        <dbReference type="Proteomes" id="UP000199029"/>
    </source>
</evidence>